<organism evidence="1 2">
    <name type="scientific">Owenia fusiformis</name>
    <name type="common">Polychaete worm</name>
    <dbReference type="NCBI Taxonomy" id="6347"/>
    <lineage>
        <taxon>Eukaryota</taxon>
        <taxon>Metazoa</taxon>
        <taxon>Spiralia</taxon>
        <taxon>Lophotrochozoa</taxon>
        <taxon>Annelida</taxon>
        <taxon>Polychaeta</taxon>
        <taxon>Sedentaria</taxon>
        <taxon>Canalipalpata</taxon>
        <taxon>Sabellida</taxon>
        <taxon>Oweniida</taxon>
        <taxon>Oweniidae</taxon>
        <taxon>Owenia</taxon>
    </lineage>
</organism>
<dbReference type="Proteomes" id="UP000749559">
    <property type="component" value="Unassembled WGS sequence"/>
</dbReference>
<reference evidence="1" key="1">
    <citation type="submission" date="2022-03" db="EMBL/GenBank/DDBJ databases">
        <authorList>
            <person name="Martin C."/>
        </authorList>
    </citation>
    <scope>NUCLEOTIDE SEQUENCE</scope>
</reference>
<feature type="non-terminal residue" evidence="1">
    <location>
        <position position="1"/>
    </location>
</feature>
<evidence type="ECO:0000313" key="2">
    <source>
        <dbReference type="Proteomes" id="UP000749559"/>
    </source>
</evidence>
<accession>A0A8S4PU83</accession>
<keyword evidence="2" id="KW-1185">Reference proteome</keyword>
<proteinExistence type="predicted"/>
<evidence type="ECO:0008006" key="3">
    <source>
        <dbReference type="Google" id="ProtNLM"/>
    </source>
</evidence>
<sequence length="140" mass="16364">KYRLKNSIQDENIYTCIIPTTKMLISRKKEIALNRLRVDLFLNAHFFAHNFNSVLSPACSCRNKIEDSKHFLLNCTLYNPQRNKLFAELAKFNVFDYFKQMNMTNKVKLLLFGDSNKMNFKTNESLAHAISDFIESSNRG</sequence>
<gene>
    <name evidence="1" type="ORF">OFUS_LOCUS21698</name>
</gene>
<protein>
    <recommendedName>
        <fullName evidence="3">Reverse transcriptase</fullName>
    </recommendedName>
</protein>
<dbReference type="AlphaFoldDB" id="A0A8S4PU83"/>
<dbReference type="EMBL" id="CAIIXF020000010">
    <property type="protein sequence ID" value="CAH1797412.1"/>
    <property type="molecule type" value="Genomic_DNA"/>
</dbReference>
<comment type="caution">
    <text evidence="1">The sequence shown here is derived from an EMBL/GenBank/DDBJ whole genome shotgun (WGS) entry which is preliminary data.</text>
</comment>
<name>A0A8S4PU83_OWEFU</name>
<evidence type="ECO:0000313" key="1">
    <source>
        <dbReference type="EMBL" id="CAH1797412.1"/>
    </source>
</evidence>